<dbReference type="GO" id="GO:0032259">
    <property type="term" value="P:methylation"/>
    <property type="evidence" value="ECO:0007669"/>
    <property type="project" value="UniProtKB-KW"/>
</dbReference>
<dbReference type="SUPFAM" id="SSF53335">
    <property type="entry name" value="S-adenosyl-L-methionine-dependent methyltransferases"/>
    <property type="match status" value="1"/>
</dbReference>
<dbReference type="Proteomes" id="UP001165565">
    <property type="component" value="Unassembled WGS sequence"/>
</dbReference>
<dbReference type="PANTHER" id="PTHR34203">
    <property type="entry name" value="METHYLTRANSFERASE, FKBM FAMILY PROTEIN"/>
    <property type="match status" value="1"/>
</dbReference>
<reference evidence="2" key="1">
    <citation type="submission" date="2022-06" db="EMBL/GenBank/DDBJ databases">
        <title>Sphingomonas sp. nov. isolated from rhizosphere soil of tomato.</title>
        <authorList>
            <person name="Dong H."/>
            <person name="Gao R."/>
        </authorList>
    </citation>
    <scope>NUCLEOTIDE SEQUENCE</scope>
    <source>
        <strain evidence="2">MMSM24</strain>
    </source>
</reference>
<feature type="domain" description="Methyltransferase FkbM" evidence="1">
    <location>
        <begin position="58"/>
        <end position="225"/>
    </location>
</feature>
<accession>A0AA42CR22</accession>
<keyword evidence="3" id="KW-1185">Reference proteome</keyword>
<gene>
    <name evidence="2" type="ORF">NEE01_12620</name>
</gene>
<dbReference type="NCBIfam" id="TIGR01444">
    <property type="entry name" value="fkbM_fam"/>
    <property type="match status" value="1"/>
</dbReference>
<dbReference type="Gene3D" id="3.40.50.150">
    <property type="entry name" value="Vaccinia Virus protein VP39"/>
    <property type="match status" value="1"/>
</dbReference>
<evidence type="ECO:0000313" key="2">
    <source>
        <dbReference type="EMBL" id="MCW6535622.1"/>
    </source>
</evidence>
<keyword evidence="2" id="KW-0489">Methyltransferase</keyword>
<comment type="caution">
    <text evidence="2">The sequence shown here is derived from an EMBL/GenBank/DDBJ whole genome shotgun (WGS) entry which is preliminary data.</text>
</comment>
<dbReference type="PANTHER" id="PTHR34203:SF15">
    <property type="entry name" value="SLL1173 PROTEIN"/>
    <property type="match status" value="1"/>
</dbReference>
<proteinExistence type="predicted"/>
<protein>
    <submittedName>
        <fullName evidence="2">FkbM family methyltransferase</fullName>
    </submittedName>
</protein>
<dbReference type="InterPro" id="IPR006342">
    <property type="entry name" value="FkbM_mtfrase"/>
</dbReference>
<sequence>MIRSHRRSAPIKGIAVICEKYLRAWHNDAFFEFDRNGERFAIQCFAQWAGARPLTIWDVGAHHGEWADAVHSAMPTARVTSFEILPPIAELLAARHRDADWLTIRNIGLSDAAGSVEVTWNKDHDTTNSITPRSSSKWFAGGDLQTITCPVSTIDQLIAEGAPPPDLLKVDVEGHDAFVLDGANQLLGGDRAPRMIQFEYGDTWIPAGRLLHQTSAMLAACGYKIGRLYPHHVEFRDYSYADENFRMGNMIATREPDLLTLLSSPR</sequence>
<keyword evidence="2" id="KW-0808">Transferase</keyword>
<dbReference type="InterPro" id="IPR052514">
    <property type="entry name" value="SAM-dependent_MTase"/>
</dbReference>
<dbReference type="AlphaFoldDB" id="A0AA42CR22"/>
<name>A0AA42CR22_9SPHN</name>
<evidence type="ECO:0000313" key="3">
    <source>
        <dbReference type="Proteomes" id="UP001165565"/>
    </source>
</evidence>
<dbReference type="InterPro" id="IPR029063">
    <property type="entry name" value="SAM-dependent_MTases_sf"/>
</dbReference>
<dbReference type="Pfam" id="PF05050">
    <property type="entry name" value="Methyltransf_21"/>
    <property type="match status" value="1"/>
</dbReference>
<dbReference type="RefSeq" id="WP_265269176.1">
    <property type="nucleotide sequence ID" value="NZ_JANFAV010000008.1"/>
</dbReference>
<dbReference type="GO" id="GO:0008168">
    <property type="term" value="F:methyltransferase activity"/>
    <property type="evidence" value="ECO:0007669"/>
    <property type="project" value="UniProtKB-KW"/>
</dbReference>
<dbReference type="EMBL" id="JANFAV010000008">
    <property type="protein sequence ID" value="MCW6535622.1"/>
    <property type="molecule type" value="Genomic_DNA"/>
</dbReference>
<organism evidence="2 3">
    <name type="scientific">Sphingomonas lycopersici</name>
    <dbReference type="NCBI Taxonomy" id="2951807"/>
    <lineage>
        <taxon>Bacteria</taxon>
        <taxon>Pseudomonadati</taxon>
        <taxon>Pseudomonadota</taxon>
        <taxon>Alphaproteobacteria</taxon>
        <taxon>Sphingomonadales</taxon>
        <taxon>Sphingomonadaceae</taxon>
        <taxon>Sphingomonas</taxon>
    </lineage>
</organism>
<evidence type="ECO:0000259" key="1">
    <source>
        <dbReference type="Pfam" id="PF05050"/>
    </source>
</evidence>